<dbReference type="Pfam" id="PF21948">
    <property type="entry name" value="LplA-B_cat"/>
    <property type="match status" value="1"/>
</dbReference>
<dbReference type="UniPathway" id="UPA00537">
    <property type="reaction ID" value="UER00595"/>
</dbReference>
<name>A0A382WXH8_9ZZZZ</name>
<dbReference type="InterPro" id="IPR045864">
    <property type="entry name" value="aa-tRNA-synth_II/BPL/LPL"/>
</dbReference>
<gene>
    <name evidence="3" type="ORF">METZ01_LOCUS416386</name>
</gene>
<dbReference type="PANTHER" id="PTHR12561">
    <property type="entry name" value="LIPOATE-PROTEIN LIGASE"/>
    <property type="match status" value="1"/>
</dbReference>
<sequence>QNPYREVDVRFCKRFNVPVLRRLSGGGAVFHDLGNINTAFFGRRRAIGNDLYTRWSEPFIRFFETLGIKANRDGRNGLEVEGKKFSGSAQALRKERFLHHATMLFSSDLGLLEGSLTSIEGLVEGQGVKSHRSLVVNLGDLLEKQTSVEVFMDDWVRFLSQFMNVTTVSDFPDDSGAYVQGQVETQFGKWSWNIGRSPRYTYRLPVQDTALLIHVYRGVIDSLYWEGGIGYEDLSSILIGKSFSLDSLLESGLKTLCPNLENIVF</sequence>
<dbReference type="EMBL" id="UINC01163295">
    <property type="protein sequence ID" value="SVD63532.1"/>
    <property type="molecule type" value="Genomic_DNA"/>
</dbReference>
<dbReference type="SUPFAM" id="SSF55681">
    <property type="entry name" value="Class II aaRS and biotin synthetases"/>
    <property type="match status" value="1"/>
</dbReference>
<dbReference type="GO" id="GO:0009249">
    <property type="term" value="P:protein lipoylation"/>
    <property type="evidence" value="ECO:0007669"/>
    <property type="project" value="InterPro"/>
</dbReference>
<dbReference type="CDD" id="cd16443">
    <property type="entry name" value="LplA"/>
    <property type="match status" value="1"/>
</dbReference>
<evidence type="ECO:0000313" key="3">
    <source>
        <dbReference type="EMBL" id="SVD63532.1"/>
    </source>
</evidence>
<evidence type="ECO:0000256" key="1">
    <source>
        <dbReference type="ARBA" id="ARBA00005085"/>
    </source>
</evidence>
<feature type="domain" description="BPL/LPL catalytic" evidence="2">
    <location>
        <begin position="1"/>
        <end position="163"/>
    </location>
</feature>
<accession>A0A382WXH8</accession>
<dbReference type="AlphaFoldDB" id="A0A382WXH8"/>
<dbReference type="GO" id="GO:0005737">
    <property type="term" value="C:cytoplasm"/>
    <property type="evidence" value="ECO:0007669"/>
    <property type="project" value="TreeGrafter"/>
</dbReference>
<evidence type="ECO:0000259" key="2">
    <source>
        <dbReference type="PROSITE" id="PS51733"/>
    </source>
</evidence>
<dbReference type="InterPro" id="IPR004562">
    <property type="entry name" value="LipoylTrfase_LipoateP_Ligase"/>
</dbReference>
<dbReference type="Gene3D" id="3.30.930.10">
    <property type="entry name" value="Bira Bifunctional Protein, Domain 2"/>
    <property type="match status" value="1"/>
</dbReference>
<comment type="pathway">
    <text evidence="1">Protein modification; protein lipoylation via exogenous pathway; protein N(6)-(lipoyl)lysine from lipoate: step 2/2.</text>
</comment>
<dbReference type="PROSITE" id="PS51733">
    <property type="entry name" value="BPL_LPL_CATALYTIC"/>
    <property type="match status" value="1"/>
</dbReference>
<dbReference type="GO" id="GO:0017118">
    <property type="term" value="F:lipoyltransferase activity"/>
    <property type="evidence" value="ECO:0007669"/>
    <property type="project" value="TreeGrafter"/>
</dbReference>
<dbReference type="PANTHER" id="PTHR12561:SF3">
    <property type="entry name" value="LIPOYLTRANSFERASE 1, MITOCHONDRIAL"/>
    <property type="match status" value="1"/>
</dbReference>
<dbReference type="InterPro" id="IPR004143">
    <property type="entry name" value="BPL_LPL_catalytic"/>
</dbReference>
<organism evidence="3">
    <name type="scientific">marine metagenome</name>
    <dbReference type="NCBI Taxonomy" id="408172"/>
    <lineage>
        <taxon>unclassified sequences</taxon>
        <taxon>metagenomes</taxon>
        <taxon>ecological metagenomes</taxon>
    </lineage>
</organism>
<protein>
    <recommendedName>
        <fullName evidence="2">BPL/LPL catalytic domain-containing protein</fullName>
    </recommendedName>
</protein>
<reference evidence="3" key="1">
    <citation type="submission" date="2018-05" db="EMBL/GenBank/DDBJ databases">
        <authorList>
            <person name="Lanie J.A."/>
            <person name="Ng W.-L."/>
            <person name="Kazmierczak K.M."/>
            <person name="Andrzejewski T.M."/>
            <person name="Davidsen T.M."/>
            <person name="Wayne K.J."/>
            <person name="Tettelin H."/>
            <person name="Glass J.I."/>
            <person name="Rusch D."/>
            <person name="Podicherti R."/>
            <person name="Tsui H.-C.T."/>
            <person name="Winkler M.E."/>
        </authorList>
    </citation>
    <scope>NUCLEOTIDE SEQUENCE</scope>
</reference>
<proteinExistence type="predicted"/>
<feature type="non-terminal residue" evidence="3">
    <location>
        <position position="1"/>
    </location>
</feature>